<comment type="caution">
    <text evidence="2">The sequence shown here is derived from an EMBL/GenBank/DDBJ whole genome shotgun (WGS) entry which is preliminary data.</text>
</comment>
<evidence type="ECO:0000256" key="1">
    <source>
        <dbReference type="SAM" id="MobiDB-lite"/>
    </source>
</evidence>
<dbReference type="OrthoDB" id="9940914at2"/>
<protein>
    <submittedName>
        <fullName evidence="2">Uncharacterized protein</fullName>
    </submittedName>
</protein>
<evidence type="ECO:0000313" key="2">
    <source>
        <dbReference type="EMBL" id="TCK58906.1"/>
    </source>
</evidence>
<organism evidence="2 3">
    <name type="scientific">Celerinatantimonas diazotrophica</name>
    <dbReference type="NCBI Taxonomy" id="412034"/>
    <lineage>
        <taxon>Bacteria</taxon>
        <taxon>Pseudomonadati</taxon>
        <taxon>Pseudomonadota</taxon>
        <taxon>Gammaproteobacteria</taxon>
        <taxon>Celerinatantimonadaceae</taxon>
        <taxon>Celerinatantimonas</taxon>
    </lineage>
</organism>
<gene>
    <name evidence="2" type="ORF">EV690_1063</name>
</gene>
<accession>A0A4R1K459</accession>
<sequence>MEKIEDFLNVLRQSSGTSWMAEEIEDTFSQGISMKAQEADTDSSFFKLVPPDQLPAPEKKKRQKYETSRPFTPDEKVGVILKSIEVAFLDVPKIRHSALENLLKFDATIESIKFVPSDNDEIYQEVLHEIKATSINGDLTESQFAYDGFKRMLENGDDDTERS</sequence>
<keyword evidence="3" id="KW-1185">Reference proteome</keyword>
<feature type="region of interest" description="Disordered" evidence="1">
    <location>
        <begin position="47"/>
        <end position="69"/>
    </location>
</feature>
<reference evidence="2 3" key="1">
    <citation type="submission" date="2019-03" db="EMBL/GenBank/DDBJ databases">
        <title>Genomic Encyclopedia of Type Strains, Phase IV (KMG-IV): sequencing the most valuable type-strain genomes for metagenomic binning, comparative biology and taxonomic classification.</title>
        <authorList>
            <person name="Goeker M."/>
        </authorList>
    </citation>
    <scope>NUCLEOTIDE SEQUENCE [LARGE SCALE GENOMIC DNA]</scope>
    <source>
        <strain evidence="2 3">DSM 18577</strain>
    </source>
</reference>
<proteinExistence type="predicted"/>
<evidence type="ECO:0000313" key="3">
    <source>
        <dbReference type="Proteomes" id="UP000295565"/>
    </source>
</evidence>
<dbReference type="AlphaFoldDB" id="A0A4R1K459"/>
<dbReference type="Proteomes" id="UP000295565">
    <property type="component" value="Unassembled WGS sequence"/>
</dbReference>
<dbReference type="EMBL" id="SMGD01000011">
    <property type="protein sequence ID" value="TCK58906.1"/>
    <property type="molecule type" value="Genomic_DNA"/>
</dbReference>
<dbReference type="RefSeq" id="WP_131911849.1">
    <property type="nucleotide sequence ID" value="NZ_OU594967.1"/>
</dbReference>
<name>A0A4R1K459_9GAMM</name>